<organism evidence="1 2">
    <name type="scientific">Desulfobacter postgatei 2ac9</name>
    <dbReference type="NCBI Taxonomy" id="879212"/>
    <lineage>
        <taxon>Bacteria</taxon>
        <taxon>Pseudomonadati</taxon>
        <taxon>Thermodesulfobacteriota</taxon>
        <taxon>Desulfobacteria</taxon>
        <taxon>Desulfobacterales</taxon>
        <taxon>Desulfobacteraceae</taxon>
        <taxon>Desulfobacter</taxon>
    </lineage>
</organism>
<dbReference type="RefSeq" id="WP_004073371.1">
    <property type="nucleotide sequence ID" value="NZ_CM001488.1"/>
</dbReference>
<keyword evidence="2" id="KW-1185">Reference proteome</keyword>
<dbReference type="STRING" id="879212.DespoDRAFT_02092"/>
<dbReference type="EMBL" id="CM001488">
    <property type="protein sequence ID" value="EIM63985.1"/>
    <property type="molecule type" value="Genomic_DNA"/>
</dbReference>
<proteinExistence type="predicted"/>
<accession>I5B3C2</accession>
<reference evidence="1 2" key="1">
    <citation type="submission" date="2011-09" db="EMBL/GenBank/DDBJ databases">
        <authorList>
            <consortium name="US DOE Joint Genome Institute (JGI-PGF)"/>
            <person name="Lucas S."/>
            <person name="Han J."/>
            <person name="Lapidus A."/>
            <person name="Cheng J.-F."/>
            <person name="Goodwin L."/>
            <person name="Pitluck S."/>
            <person name="Peters L."/>
            <person name="Land M.L."/>
            <person name="Hauser L."/>
            <person name="Orellana R."/>
            <person name="Lovley D."/>
            <person name="Woyke T.J."/>
        </authorList>
    </citation>
    <scope>NUCLEOTIDE SEQUENCE [LARGE SCALE GENOMIC DNA]</scope>
    <source>
        <strain evidence="1 2">2ac9</strain>
    </source>
</reference>
<name>I5B3C2_9BACT</name>
<sequence>MHVNLSVAEETGIMVTAATKAIKKDVLGAVFTRTAWQSSLKF</sequence>
<dbReference type="Proteomes" id="UP000005778">
    <property type="component" value="Chromosome"/>
</dbReference>
<reference evidence="1 2" key="2">
    <citation type="submission" date="2012-02" db="EMBL/GenBank/DDBJ databases">
        <title>Improved High-Quality Draft sequence of Desulfobacter postgatei 2ac9.</title>
        <authorList>
            <consortium name="US DOE Joint Genome Institute"/>
            <person name="Lucas S."/>
            <person name="Han J."/>
            <person name="Lapidus A."/>
            <person name="Cheng J.-F."/>
            <person name="Goodwin L."/>
            <person name="Pitluck S."/>
            <person name="Peters L."/>
            <person name="Ovchinnikova G."/>
            <person name="Held B."/>
            <person name="Detter J.C."/>
            <person name="Han C."/>
            <person name="Tapia R."/>
            <person name="Land M."/>
            <person name="Hauser L."/>
            <person name="Kyrpides N."/>
            <person name="Ivanova N."/>
            <person name="Pagani I."/>
            <person name="Orellana R."/>
            <person name="Lovley D."/>
            <person name="Woyke T."/>
        </authorList>
    </citation>
    <scope>NUCLEOTIDE SEQUENCE [LARGE SCALE GENOMIC DNA]</scope>
    <source>
        <strain evidence="1 2">2ac9</strain>
    </source>
</reference>
<evidence type="ECO:0000313" key="1">
    <source>
        <dbReference type="EMBL" id="EIM63985.1"/>
    </source>
</evidence>
<evidence type="ECO:0000313" key="2">
    <source>
        <dbReference type="Proteomes" id="UP000005778"/>
    </source>
</evidence>
<dbReference type="AlphaFoldDB" id="I5B3C2"/>
<protein>
    <submittedName>
        <fullName evidence="1">Uncharacterized protein</fullName>
    </submittedName>
</protein>
<dbReference type="HOGENOM" id="CLU_3250558_0_0_7"/>
<gene>
    <name evidence="1" type="ORF">DespoDRAFT_02092</name>
</gene>